<evidence type="ECO:0000313" key="3">
    <source>
        <dbReference type="Proteomes" id="UP001437256"/>
    </source>
</evidence>
<reference evidence="2 3" key="1">
    <citation type="submission" date="2024-05" db="EMBL/GenBank/DDBJ databases">
        <title>A draft genome resource for the thread blight pathogen Marasmius tenuissimus strain MS-2.</title>
        <authorList>
            <person name="Yulfo-Soto G.E."/>
            <person name="Baruah I.K."/>
            <person name="Amoako-Attah I."/>
            <person name="Bukari Y."/>
            <person name="Meinhardt L.W."/>
            <person name="Bailey B.A."/>
            <person name="Cohen S.P."/>
        </authorList>
    </citation>
    <scope>NUCLEOTIDE SEQUENCE [LARGE SCALE GENOMIC DNA]</scope>
    <source>
        <strain evidence="2 3">MS-2</strain>
    </source>
</reference>
<evidence type="ECO:0000256" key="1">
    <source>
        <dbReference type="SAM" id="MobiDB-lite"/>
    </source>
</evidence>
<sequence>MNESSSSSASSSGRRRQSDSEIQREIHYGKKRKLELKAAEDRRIKRQKELEVELSYREEDIAERDAEWADDCEWYATYHGSLKTTLQRELGNDAKQYFEKLYRDLVQWNLANRPSVSPLSHPRTVFHSLATIAETILFKIINTVGYTHLLEKYSSFTSLTKELCSCVASLDQALEQEDSINKDTFWTSDLQSLQMQYKKRSLRFFWPMLLRLYEEAGL</sequence>
<keyword evidence="3" id="KW-1185">Reference proteome</keyword>
<organism evidence="2 3">
    <name type="scientific">Marasmius tenuissimus</name>
    <dbReference type="NCBI Taxonomy" id="585030"/>
    <lineage>
        <taxon>Eukaryota</taxon>
        <taxon>Fungi</taxon>
        <taxon>Dikarya</taxon>
        <taxon>Basidiomycota</taxon>
        <taxon>Agaricomycotina</taxon>
        <taxon>Agaricomycetes</taxon>
        <taxon>Agaricomycetidae</taxon>
        <taxon>Agaricales</taxon>
        <taxon>Marasmiineae</taxon>
        <taxon>Marasmiaceae</taxon>
        <taxon>Marasmius</taxon>
    </lineage>
</organism>
<proteinExistence type="predicted"/>
<dbReference type="Proteomes" id="UP001437256">
    <property type="component" value="Unassembled WGS sequence"/>
</dbReference>
<feature type="compositionally biased region" description="Low complexity" evidence="1">
    <location>
        <begin position="1"/>
        <end position="12"/>
    </location>
</feature>
<name>A0ABR2Z8T5_9AGAR</name>
<dbReference type="EMBL" id="JBBXMP010000453">
    <property type="protein sequence ID" value="KAL0057718.1"/>
    <property type="molecule type" value="Genomic_DNA"/>
</dbReference>
<gene>
    <name evidence="2" type="ORF">AAF712_015633</name>
</gene>
<comment type="caution">
    <text evidence="2">The sequence shown here is derived from an EMBL/GenBank/DDBJ whole genome shotgun (WGS) entry which is preliminary data.</text>
</comment>
<accession>A0ABR2Z8T5</accession>
<evidence type="ECO:0000313" key="2">
    <source>
        <dbReference type="EMBL" id="KAL0057718.1"/>
    </source>
</evidence>
<protein>
    <submittedName>
        <fullName evidence="2">Uncharacterized protein</fullName>
    </submittedName>
</protein>
<feature type="region of interest" description="Disordered" evidence="1">
    <location>
        <begin position="1"/>
        <end position="24"/>
    </location>
</feature>